<gene>
    <name evidence="4" type="primary">sodC</name>
    <name evidence="4" type="ORF">LHA_2373</name>
</gene>
<dbReference type="HOGENOM" id="CLU_056632_7_1_6"/>
<evidence type="ECO:0000313" key="4">
    <source>
        <dbReference type="EMBL" id="CEK11388.1"/>
    </source>
</evidence>
<dbReference type="GO" id="GO:0004784">
    <property type="term" value="F:superoxide dismutase activity"/>
    <property type="evidence" value="ECO:0007669"/>
    <property type="project" value="UniProtKB-EC"/>
</dbReference>
<comment type="cofactor">
    <cofactor evidence="2">
        <name>Cu cation</name>
        <dbReference type="ChEBI" id="CHEBI:23378"/>
    </cofactor>
    <text evidence="2">Binds 1 copper ion per subunit.</text>
</comment>
<name>A0A0A8URL3_LEGHA</name>
<keyword evidence="2" id="KW-0862">Zinc</keyword>
<comment type="similarity">
    <text evidence="1 2">Belongs to the Cu-Zn superoxide dismutase family.</text>
</comment>
<sequence length="185" mass="19834">MLKQQDIYPRFLIVYYLKNFTAGSIMNKLATLTLFSLVSLYSYATQVQAIITTTSDNKEIGKVLFTDTDYGLLIVPSLSALPPGLRGFHLHQHADCGDKGKHAGAHYDPKNTNSHQGPYGEGHLGDLPILYVAADGSATTPTLAPRLKTHDLKGLAVMIHAGGDNYSDNPPLGGGGDRIACGPIK</sequence>
<organism evidence="4 5">
    <name type="scientific">Legionella hackeliae</name>
    <dbReference type="NCBI Taxonomy" id="449"/>
    <lineage>
        <taxon>Bacteria</taxon>
        <taxon>Pseudomonadati</taxon>
        <taxon>Pseudomonadota</taxon>
        <taxon>Gammaproteobacteria</taxon>
        <taxon>Legionellales</taxon>
        <taxon>Legionellaceae</taxon>
        <taxon>Legionella</taxon>
    </lineage>
</organism>
<dbReference type="SUPFAM" id="SSF49329">
    <property type="entry name" value="Cu,Zn superoxide dismutase-like"/>
    <property type="match status" value="1"/>
</dbReference>
<dbReference type="InterPro" id="IPR024134">
    <property type="entry name" value="SOD_Cu/Zn_/chaperone"/>
</dbReference>
<dbReference type="Proteomes" id="UP000032803">
    <property type="component" value="Chromosome I"/>
</dbReference>
<dbReference type="EC" id="1.15.1.1" evidence="2"/>
<keyword evidence="2" id="KW-0186">Copper</keyword>
<dbReference type="GO" id="GO:0005507">
    <property type="term" value="F:copper ion binding"/>
    <property type="evidence" value="ECO:0007669"/>
    <property type="project" value="InterPro"/>
</dbReference>
<dbReference type="STRING" id="449.LHA_2373"/>
<dbReference type="InterPro" id="IPR001424">
    <property type="entry name" value="SOD_Cu_Zn_dom"/>
</dbReference>
<evidence type="ECO:0000256" key="2">
    <source>
        <dbReference type="RuleBase" id="RU000393"/>
    </source>
</evidence>
<dbReference type="PRINTS" id="PR00068">
    <property type="entry name" value="CUZNDISMTASE"/>
</dbReference>
<dbReference type="Gene3D" id="2.60.40.200">
    <property type="entry name" value="Superoxide dismutase, copper/zinc binding domain"/>
    <property type="match status" value="1"/>
</dbReference>
<proteinExistence type="inferred from homology"/>
<accession>A0A0A8URL3</accession>
<keyword evidence="5" id="KW-1185">Reference proteome</keyword>
<dbReference type="PANTHER" id="PTHR10003">
    <property type="entry name" value="SUPEROXIDE DISMUTASE CU-ZN -RELATED"/>
    <property type="match status" value="1"/>
</dbReference>
<keyword evidence="2 4" id="KW-0560">Oxidoreductase</keyword>
<dbReference type="InterPro" id="IPR036423">
    <property type="entry name" value="SOD-like_Cu/Zn_dom_sf"/>
</dbReference>
<comment type="function">
    <text evidence="2">Destroys radicals which are normally produced within the cells and which are toxic to biological systems.</text>
</comment>
<keyword evidence="2" id="KW-0479">Metal-binding</keyword>
<comment type="catalytic activity">
    <reaction evidence="2">
        <text>2 superoxide + 2 H(+) = H2O2 + O2</text>
        <dbReference type="Rhea" id="RHEA:20696"/>
        <dbReference type="ChEBI" id="CHEBI:15378"/>
        <dbReference type="ChEBI" id="CHEBI:15379"/>
        <dbReference type="ChEBI" id="CHEBI:16240"/>
        <dbReference type="ChEBI" id="CHEBI:18421"/>
        <dbReference type="EC" id="1.15.1.1"/>
    </reaction>
</comment>
<evidence type="ECO:0000256" key="1">
    <source>
        <dbReference type="ARBA" id="ARBA00010457"/>
    </source>
</evidence>
<dbReference type="EMBL" id="LN681225">
    <property type="protein sequence ID" value="CEK11388.1"/>
    <property type="molecule type" value="Genomic_DNA"/>
</dbReference>
<dbReference type="PROSITE" id="PS00332">
    <property type="entry name" value="SOD_CU_ZN_2"/>
    <property type="match status" value="1"/>
</dbReference>
<dbReference type="CDD" id="cd00305">
    <property type="entry name" value="Cu-Zn_Superoxide_Dismutase"/>
    <property type="match status" value="1"/>
</dbReference>
<evidence type="ECO:0000313" key="5">
    <source>
        <dbReference type="Proteomes" id="UP000032803"/>
    </source>
</evidence>
<dbReference type="InterPro" id="IPR018152">
    <property type="entry name" value="SOD_Cu/Zn_BS"/>
</dbReference>
<dbReference type="AlphaFoldDB" id="A0A0A8URL3"/>
<dbReference type="KEGG" id="lha:LHA_2373"/>
<protein>
    <recommendedName>
        <fullName evidence="2">Superoxide dismutase [Cu-Zn]</fullName>
        <ecNumber evidence="2">1.15.1.1</ecNumber>
    </recommendedName>
</protein>
<reference evidence="5" key="1">
    <citation type="submission" date="2014-09" db="EMBL/GenBank/DDBJ databases">
        <authorList>
            <person name="Gomez-Valero L."/>
        </authorList>
    </citation>
    <scope>NUCLEOTIDE SEQUENCE [LARGE SCALE GENOMIC DNA]</scope>
    <source>
        <strain evidence="5">ATCC35250</strain>
    </source>
</reference>
<feature type="domain" description="Superoxide dismutase copper/zinc binding" evidence="3">
    <location>
        <begin position="61"/>
        <end position="184"/>
    </location>
</feature>
<dbReference type="Pfam" id="PF00080">
    <property type="entry name" value="Sod_Cu"/>
    <property type="match status" value="1"/>
</dbReference>
<comment type="cofactor">
    <cofactor evidence="2">
        <name>Zn(2+)</name>
        <dbReference type="ChEBI" id="CHEBI:29105"/>
    </cofactor>
    <text evidence="2">Binds 1 zinc ion per subunit.</text>
</comment>
<evidence type="ECO:0000259" key="3">
    <source>
        <dbReference type="Pfam" id="PF00080"/>
    </source>
</evidence>